<feature type="transmembrane region" description="Helical" evidence="5">
    <location>
        <begin position="144"/>
        <end position="165"/>
    </location>
</feature>
<keyword evidence="3 5" id="KW-1133">Transmembrane helix</keyword>
<feature type="domain" description="Methylamine utilisation protein MauE" evidence="6">
    <location>
        <begin position="2"/>
        <end position="134"/>
    </location>
</feature>
<reference evidence="7 8" key="1">
    <citation type="submission" date="2013-08" db="EMBL/GenBank/DDBJ databases">
        <authorList>
            <consortium name="DOE Joint Genome Institute"/>
            <person name="Eisen J."/>
            <person name="Huntemann M."/>
            <person name="Han J."/>
            <person name="Chen A."/>
            <person name="Kyrpides N."/>
            <person name="Mavromatis K."/>
            <person name="Markowitz V."/>
            <person name="Palaniappan K."/>
            <person name="Ivanova N."/>
            <person name="Schaumberg A."/>
            <person name="Pati A."/>
            <person name="Liolios K."/>
            <person name="Nordberg H.P."/>
            <person name="Cantor M.N."/>
            <person name="Hua S.X."/>
            <person name="Woyke T."/>
        </authorList>
    </citation>
    <scope>NUCLEOTIDE SEQUENCE [LARGE SCALE GENOMIC DNA]</scope>
    <source>
        <strain evidence="7 8">DSM 44927</strain>
    </source>
</reference>
<comment type="caution">
    <text evidence="7">The sequence shown here is derived from an EMBL/GenBank/DDBJ whole genome shotgun (WGS) entry which is preliminary data.</text>
</comment>
<dbReference type="GO" id="GO:0030416">
    <property type="term" value="P:methylamine metabolic process"/>
    <property type="evidence" value="ECO:0007669"/>
    <property type="project" value="InterPro"/>
</dbReference>
<evidence type="ECO:0000313" key="7">
    <source>
        <dbReference type="EMBL" id="ETA71074.1"/>
    </source>
</evidence>
<evidence type="ECO:0000256" key="4">
    <source>
        <dbReference type="ARBA" id="ARBA00023136"/>
    </source>
</evidence>
<feature type="transmembrane region" description="Helical" evidence="5">
    <location>
        <begin position="74"/>
        <end position="96"/>
    </location>
</feature>
<dbReference type="Proteomes" id="UP000019485">
    <property type="component" value="Unassembled WGS sequence"/>
</dbReference>
<dbReference type="EMBL" id="AZAN01000001">
    <property type="protein sequence ID" value="ETA71074.1"/>
    <property type="molecule type" value="Genomic_DNA"/>
</dbReference>
<dbReference type="Pfam" id="PF07291">
    <property type="entry name" value="MauE"/>
    <property type="match status" value="1"/>
</dbReference>
<accession>W9DW79</accession>
<dbReference type="HOGENOM" id="CLU_101331_1_0_11"/>
<name>W9DW79_9ACTN</name>
<evidence type="ECO:0000256" key="2">
    <source>
        <dbReference type="ARBA" id="ARBA00022692"/>
    </source>
</evidence>
<protein>
    <submittedName>
        <fullName evidence="7">Methylamine utilization protein MauE</fullName>
    </submittedName>
</protein>
<gene>
    <name evidence="7" type="ORF">ActroDRAFT_0096</name>
</gene>
<evidence type="ECO:0000256" key="1">
    <source>
        <dbReference type="ARBA" id="ARBA00004141"/>
    </source>
</evidence>
<proteinExistence type="predicted"/>
<dbReference type="RefSeq" id="WP_051450076.1">
    <property type="nucleotide sequence ID" value="NZ_KI632511.1"/>
</dbReference>
<keyword evidence="2 5" id="KW-0812">Transmembrane</keyword>
<dbReference type="InterPro" id="IPR009908">
    <property type="entry name" value="Methylamine_util_MauE"/>
</dbReference>
<dbReference type="UniPathway" id="UPA00895"/>
<dbReference type="GO" id="GO:0016020">
    <property type="term" value="C:membrane"/>
    <property type="evidence" value="ECO:0007669"/>
    <property type="project" value="UniProtKB-SubCell"/>
</dbReference>
<organism evidence="7 8">
    <name type="scientific">Actinospica robiniae DSM 44927</name>
    <dbReference type="NCBI Taxonomy" id="479430"/>
    <lineage>
        <taxon>Bacteria</taxon>
        <taxon>Bacillati</taxon>
        <taxon>Actinomycetota</taxon>
        <taxon>Actinomycetes</taxon>
        <taxon>Catenulisporales</taxon>
        <taxon>Actinospicaceae</taxon>
        <taxon>Actinospica</taxon>
    </lineage>
</organism>
<feature type="transmembrane region" description="Helical" evidence="5">
    <location>
        <begin position="119"/>
        <end position="138"/>
    </location>
</feature>
<dbReference type="AlphaFoldDB" id="W9DW79"/>
<evidence type="ECO:0000313" key="8">
    <source>
        <dbReference type="Proteomes" id="UP000019485"/>
    </source>
</evidence>
<comment type="subcellular location">
    <subcellularLocation>
        <location evidence="1">Membrane</location>
        <topology evidence="1">Multi-pass membrane protein</topology>
    </subcellularLocation>
</comment>
<keyword evidence="4 5" id="KW-0472">Membrane</keyword>
<evidence type="ECO:0000259" key="6">
    <source>
        <dbReference type="Pfam" id="PF07291"/>
    </source>
</evidence>
<evidence type="ECO:0000256" key="3">
    <source>
        <dbReference type="ARBA" id="ARBA00022989"/>
    </source>
</evidence>
<evidence type="ECO:0000256" key="5">
    <source>
        <dbReference type="SAM" id="Phobius"/>
    </source>
</evidence>
<keyword evidence="8" id="KW-1185">Reference proteome</keyword>
<sequence>MYLLLGTRSLLGCVFLVSFVGKAWGRTRYDGYLAATRRLMPRWAASRIPARAAAPGILAAEAAVPVLLAVPASVLAGLALSCVLMAVFAAATAAALRRGENAPCHCFGFSQRELTSGHVTRNVVLAVLALAGVIAGTSSAARPVAAVDAAVVVALAVVFALLFAIADDLADVFRSAG</sequence>